<gene>
    <name evidence="1" type="ORF">GJ699_03450</name>
</gene>
<dbReference type="Proteomes" id="UP000433309">
    <property type="component" value="Unassembled WGS sequence"/>
</dbReference>
<evidence type="ECO:0000313" key="2">
    <source>
        <dbReference type="Proteomes" id="UP000433309"/>
    </source>
</evidence>
<name>A0A6I2KUA1_9BURK</name>
<reference evidence="1 2" key="1">
    <citation type="submission" date="2019-11" db="EMBL/GenBank/DDBJ databases">
        <title>Novel species isolated from a subtropical stream in China.</title>
        <authorList>
            <person name="Lu H."/>
        </authorList>
    </citation>
    <scope>NUCLEOTIDE SEQUENCE [LARGE SCALE GENOMIC DNA]</scope>
    <source>
        <strain evidence="1 2">FT80W</strain>
    </source>
</reference>
<dbReference type="AlphaFoldDB" id="A0A6I2KUA1"/>
<dbReference type="RefSeq" id="WP_154373156.1">
    <property type="nucleotide sequence ID" value="NZ_WKJK01000002.1"/>
</dbReference>
<comment type="caution">
    <text evidence="1">The sequence shown here is derived from an EMBL/GenBank/DDBJ whole genome shotgun (WGS) entry which is preliminary data.</text>
</comment>
<keyword evidence="2" id="KW-1185">Reference proteome</keyword>
<accession>A0A6I2KUA1</accession>
<protein>
    <submittedName>
        <fullName evidence="1">Uncharacterized protein</fullName>
    </submittedName>
</protein>
<organism evidence="1 2">
    <name type="scientific">Duganella guangzhouensis</name>
    <dbReference type="NCBI Taxonomy" id="2666084"/>
    <lineage>
        <taxon>Bacteria</taxon>
        <taxon>Pseudomonadati</taxon>
        <taxon>Pseudomonadota</taxon>
        <taxon>Betaproteobacteria</taxon>
        <taxon>Burkholderiales</taxon>
        <taxon>Oxalobacteraceae</taxon>
        <taxon>Telluria group</taxon>
        <taxon>Duganella</taxon>
    </lineage>
</organism>
<evidence type="ECO:0000313" key="1">
    <source>
        <dbReference type="EMBL" id="MRW89032.1"/>
    </source>
</evidence>
<proteinExistence type="predicted"/>
<sequence>MIISAEMGKCKYALAEHPELRIGGRSLEIVISEFANDPDIAGLAPAHSWLHNKAELSLAWERLLSFNIEQLVTVPLLICPDDMDLNCTVLLAEQHCVEGAFVWTRFGYALDRELNDVNWLQTVPPFQFVRANFVDEVFKYADLCEWPLEY</sequence>
<dbReference type="EMBL" id="WKJK01000002">
    <property type="protein sequence ID" value="MRW89032.1"/>
    <property type="molecule type" value="Genomic_DNA"/>
</dbReference>